<dbReference type="SUPFAM" id="SSF53098">
    <property type="entry name" value="Ribonuclease H-like"/>
    <property type="match status" value="1"/>
</dbReference>
<evidence type="ECO:0000313" key="2">
    <source>
        <dbReference type="Proteomes" id="UP000217785"/>
    </source>
</evidence>
<evidence type="ECO:0000313" key="1">
    <source>
        <dbReference type="EMBL" id="GAX90061.1"/>
    </source>
</evidence>
<reference evidence="2" key="1">
    <citation type="submission" date="2017-07" db="EMBL/GenBank/DDBJ databases">
        <title>Draft genome sequence of Effusibacillus lacus strain skLN1.</title>
        <authorList>
            <person name="Watanabe M."/>
            <person name="Kojima H."/>
            <person name="Fukui M."/>
        </authorList>
    </citation>
    <scope>NUCLEOTIDE SEQUENCE [LARGE SCALE GENOMIC DNA]</scope>
    <source>
        <strain evidence="2">skLN1</strain>
    </source>
</reference>
<dbReference type="EMBL" id="BDUF01000046">
    <property type="protein sequence ID" value="GAX90061.1"/>
    <property type="molecule type" value="Genomic_DNA"/>
</dbReference>
<proteinExistence type="predicted"/>
<organism evidence="1 2">
    <name type="scientific">Effusibacillus lacus</name>
    <dbReference type="NCBI Taxonomy" id="1348429"/>
    <lineage>
        <taxon>Bacteria</taxon>
        <taxon>Bacillati</taxon>
        <taxon>Bacillota</taxon>
        <taxon>Bacilli</taxon>
        <taxon>Bacillales</taxon>
        <taxon>Alicyclobacillaceae</taxon>
        <taxon>Effusibacillus</taxon>
    </lineage>
</organism>
<name>A0A292YMD2_9BACL</name>
<protein>
    <submittedName>
        <fullName evidence="1">Transposase</fullName>
    </submittedName>
</protein>
<keyword evidence="2" id="KW-1185">Reference proteome</keyword>
<dbReference type="Proteomes" id="UP000217785">
    <property type="component" value="Unassembled WGS sequence"/>
</dbReference>
<comment type="caution">
    <text evidence="1">The sequence shown here is derived from an EMBL/GenBank/DDBJ whole genome shotgun (WGS) entry which is preliminary data.</text>
</comment>
<dbReference type="InterPro" id="IPR012337">
    <property type="entry name" value="RNaseH-like_sf"/>
</dbReference>
<accession>A0A292YMD2</accession>
<sequence>MNAEIYRDDNMNWSLLHQCKNMYSYFKETMQGWDITEKPIRIYGKRLDIEVFFKVTKSYLKLVKELQGRSYDLMFAHTTIVFTRYIMLATQSRNEQDARTIGALFFDCCDEFEDIRFVDAVRLLIALLQEVLKEFDTGDTSVTKSIVKQFINRLPSNIKGKLVA</sequence>
<dbReference type="AlphaFoldDB" id="A0A292YMD2"/>
<gene>
    <name evidence="1" type="ORF">EFBL_1687</name>
</gene>